<evidence type="ECO:0000256" key="6">
    <source>
        <dbReference type="SAM" id="Phobius"/>
    </source>
</evidence>
<feature type="transmembrane region" description="Helical" evidence="6">
    <location>
        <begin position="98"/>
        <end position="117"/>
    </location>
</feature>
<feature type="transmembrane region" description="Helical" evidence="6">
    <location>
        <begin position="254"/>
        <end position="276"/>
    </location>
</feature>
<dbReference type="PANTHER" id="PTHR32322">
    <property type="entry name" value="INNER MEMBRANE TRANSPORTER"/>
    <property type="match status" value="1"/>
</dbReference>
<feature type="transmembrane region" description="Helical" evidence="6">
    <location>
        <begin position="224"/>
        <end position="248"/>
    </location>
</feature>
<dbReference type="PANTHER" id="PTHR32322:SF2">
    <property type="entry name" value="EAMA DOMAIN-CONTAINING PROTEIN"/>
    <property type="match status" value="1"/>
</dbReference>
<feature type="transmembrane region" description="Helical" evidence="6">
    <location>
        <begin position="129"/>
        <end position="151"/>
    </location>
</feature>
<dbReference type="Pfam" id="PF00892">
    <property type="entry name" value="EamA"/>
    <property type="match status" value="2"/>
</dbReference>
<evidence type="ECO:0000256" key="5">
    <source>
        <dbReference type="ARBA" id="ARBA00023136"/>
    </source>
</evidence>
<gene>
    <name evidence="9" type="ORF">V6984_20175</name>
</gene>
<organism evidence="9 10">
    <name type="scientific">Kineothrix sedimenti</name>
    <dbReference type="NCBI Taxonomy" id="3123317"/>
    <lineage>
        <taxon>Bacteria</taxon>
        <taxon>Bacillati</taxon>
        <taxon>Bacillota</taxon>
        <taxon>Clostridia</taxon>
        <taxon>Lachnospirales</taxon>
        <taxon>Lachnospiraceae</taxon>
        <taxon>Kineothrix</taxon>
    </lineage>
</organism>
<evidence type="ECO:0000256" key="2">
    <source>
        <dbReference type="ARBA" id="ARBA00007362"/>
    </source>
</evidence>
<dbReference type="Gene3D" id="1.10.3730.20">
    <property type="match status" value="2"/>
</dbReference>
<feature type="chain" id="PRO_5047157423" evidence="7">
    <location>
        <begin position="25"/>
        <end position="323"/>
    </location>
</feature>
<feature type="signal peptide" evidence="7">
    <location>
        <begin position="1"/>
        <end position="24"/>
    </location>
</feature>
<comment type="similarity">
    <text evidence="2">Belongs to the EamA transporter family.</text>
</comment>
<feature type="transmembrane region" description="Helical" evidence="6">
    <location>
        <begin position="192"/>
        <end position="212"/>
    </location>
</feature>
<evidence type="ECO:0000256" key="7">
    <source>
        <dbReference type="SAM" id="SignalP"/>
    </source>
</evidence>
<feature type="transmembrane region" description="Helical" evidence="6">
    <location>
        <begin position="285"/>
        <end position="303"/>
    </location>
</feature>
<name>A0ABZ3EUA1_9FIRM</name>
<keyword evidence="3 6" id="KW-0812">Transmembrane</keyword>
<reference evidence="9 10" key="1">
    <citation type="submission" date="2024-02" db="EMBL/GenBank/DDBJ databases">
        <title>Bacterial strain from lacustrine sediment.</title>
        <authorList>
            <person name="Petit C."/>
            <person name="Fadhlaoui K."/>
        </authorList>
    </citation>
    <scope>NUCLEOTIDE SEQUENCE [LARGE SCALE GENOMIC DNA]</scope>
    <source>
        <strain evidence="9 10">IPX-CK</strain>
    </source>
</reference>
<dbReference type="InterPro" id="IPR000620">
    <property type="entry name" value="EamA_dom"/>
</dbReference>
<dbReference type="SUPFAM" id="SSF103481">
    <property type="entry name" value="Multidrug resistance efflux transporter EmrE"/>
    <property type="match status" value="2"/>
</dbReference>
<dbReference type="RefSeq" id="WP_342757394.1">
    <property type="nucleotide sequence ID" value="NZ_CP146256.1"/>
</dbReference>
<dbReference type="InterPro" id="IPR050638">
    <property type="entry name" value="AA-Vitamin_Transporters"/>
</dbReference>
<evidence type="ECO:0000259" key="8">
    <source>
        <dbReference type="Pfam" id="PF00892"/>
    </source>
</evidence>
<keyword evidence="7" id="KW-0732">Signal</keyword>
<proteinExistence type="inferred from homology"/>
<evidence type="ECO:0000256" key="4">
    <source>
        <dbReference type="ARBA" id="ARBA00022989"/>
    </source>
</evidence>
<keyword evidence="10" id="KW-1185">Reference proteome</keyword>
<accession>A0ABZ3EUA1</accession>
<feature type="transmembrane region" description="Helical" evidence="6">
    <location>
        <begin position="68"/>
        <end position="86"/>
    </location>
</feature>
<protein>
    <submittedName>
        <fullName evidence="9">DMT family transporter</fullName>
    </submittedName>
</protein>
<feature type="transmembrane region" description="Helical" evidence="6">
    <location>
        <begin position="34"/>
        <end position="56"/>
    </location>
</feature>
<keyword evidence="5 6" id="KW-0472">Membrane</keyword>
<sequence length="323" mass="34723">MNRLKGKLYLLCAFSLAGTSVVSARFVTEKLGNFTITAVSLIFALVFLVPLCSRQLIQYFTQMSFRNFRLLVLQALCGIFLFRMFLLSGLHNTSAGEAGILTGATPAITAILAIAILREPVSGRKLSGIICTVTGVLVIQGVMVPGSGLTLEHVGGNMLVLCAAACESAFNTFSRIFAVKASTQSTMPSNPISQTTIVSAIALILCLIPAAFEHAMKRLAAIGLLEWMALLWYGVFVTALAFICWYAGIKRCGAFTAAAFSGMMPFTSMLLSIILLGEKADWRQWIGGVLVIIGMILIGSKGLNTISSVNKNTKMTEKERVTE</sequence>
<feature type="domain" description="EamA" evidence="8">
    <location>
        <begin position="6"/>
        <end position="139"/>
    </location>
</feature>
<feature type="domain" description="EamA" evidence="8">
    <location>
        <begin position="156"/>
        <end position="298"/>
    </location>
</feature>
<keyword evidence="4 6" id="KW-1133">Transmembrane helix</keyword>
<evidence type="ECO:0000256" key="3">
    <source>
        <dbReference type="ARBA" id="ARBA00022692"/>
    </source>
</evidence>
<comment type="subcellular location">
    <subcellularLocation>
        <location evidence="1">Membrane</location>
        <topology evidence="1">Multi-pass membrane protein</topology>
    </subcellularLocation>
</comment>
<evidence type="ECO:0000256" key="1">
    <source>
        <dbReference type="ARBA" id="ARBA00004141"/>
    </source>
</evidence>
<dbReference type="InterPro" id="IPR037185">
    <property type="entry name" value="EmrE-like"/>
</dbReference>
<dbReference type="Proteomes" id="UP001451571">
    <property type="component" value="Chromosome"/>
</dbReference>
<evidence type="ECO:0000313" key="10">
    <source>
        <dbReference type="Proteomes" id="UP001451571"/>
    </source>
</evidence>
<dbReference type="EMBL" id="CP146256">
    <property type="protein sequence ID" value="XAH73793.1"/>
    <property type="molecule type" value="Genomic_DNA"/>
</dbReference>
<evidence type="ECO:0000313" key="9">
    <source>
        <dbReference type="EMBL" id="XAH73793.1"/>
    </source>
</evidence>